<sequence>MEGTTTSSTASSSGDQQGQQRGQKKYNNNNSGQKNYNNKGQGNNQQGGQGQGQRSGGKNYNNKGQQQQGEGQQGQQQQGGGGGKHSRKPPSNVESFPINLTPQQQMQLHQHQQFEAQQKLGGTNFQANFLPPATALYTPVINYMINFLNNFKSQSHQDILLSYDNFFRSCELYYPNCALPTVDVFVALLGDKIDENNFTDKFFILLYKEIYYRYYYARVSQPNIHVCVESWQNYALIFNTLLDAQSPAEVEIDLPNAWVWDIVDEFVYQYHTFAKAKLKKADVEFLAENPDIWDTTSVIQYLYLLIRKSQIFDSNSVGNENSMDDFCSHPVYKMLGYYSIICLVRVQCLLGDYTLALKTLELIDMGKRAMYTFVTACHITLYYYLGFAYLMSRRYNEANKALNTILISVSSKSRIQNFQSDHNQKKIDKMYALLAICQSLSPSKIDDNVSSHLKEKFGEKLLRMQKGEISVYEELFSFASPRCVGPVSPYISGLNQTVFDPSRLQQALFIEEVQQQSLLTTIRSYITLYSSISIAKLASLLQMDATELRIKLTCYKHKLVNVLGKGDHNKWTNHNDIDFIIDQDMIHIDNRIHAKETDSFINSVLKFEGALKTIYF</sequence>
<accession>F4QFM6</accession>
<dbReference type="Proteomes" id="UP000007797">
    <property type="component" value="Unassembled WGS sequence"/>
</dbReference>
<keyword evidence="6" id="KW-0472">Membrane</keyword>
<feature type="region of interest" description="Disordered" evidence="5">
    <location>
        <begin position="1"/>
        <end position="97"/>
    </location>
</feature>
<dbReference type="OrthoDB" id="15082at2759"/>
<dbReference type="GeneID" id="14865395"/>
<dbReference type="Pfam" id="PF10255">
    <property type="entry name" value="Paf67"/>
    <property type="match status" value="1"/>
</dbReference>
<comment type="function">
    <text evidence="4">Component of the eukaryotic translation initiation factor 3 (eIF-3) complex, which is involved in protein synthesis of a specialized repertoire of mRNAs and, together with other initiation factors, stimulates binding of mRNA and methionyl-tRNAi to the 40S ribosome. The eIF-3 complex specifically targets and initiates translation of a subset of mRNAs involved in cell proliferation.</text>
</comment>
<evidence type="ECO:0000259" key="7">
    <source>
        <dbReference type="PROSITE" id="PS50250"/>
    </source>
</evidence>
<comment type="subcellular location">
    <subcellularLocation>
        <location evidence="4">Cytoplasm</location>
    </subcellularLocation>
</comment>
<dbReference type="STRING" id="1054147.F4QFM6"/>
<evidence type="ECO:0000256" key="2">
    <source>
        <dbReference type="ARBA" id="ARBA00022540"/>
    </source>
</evidence>
<dbReference type="GO" id="GO:0033290">
    <property type="term" value="C:eukaryotic 48S preinitiation complex"/>
    <property type="evidence" value="ECO:0007669"/>
    <property type="project" value="UniProtKB-UniRule"/>
</dbReference>
<feature type="transmembrane region" description="Helical" evidence="6">
    <location>
        <begin position="369"/>
        <end position="391"/>
    </location>
</feature>
<keyword evidence="6" id="KW-0812">Transmembrane</keyword>
<keyword evidence="2 4" id="KW-0396">Initiation factor</keyword>
<dbReference type="GO" id="GO:0016282">
    <property type="term" value="C:eukaryotic 43S preinitiation complex"/>
    <property type="evidence" value="ECO:0007669"/>
    <property type="project" value="UniProtKB-UniRule"/>
</dbReference>
<dbReference type="PROSITE" id="PS50250">
    <property type="entry name" value="PCI"/>
    <property type="match status" value="1"/>
</dbReference>
<dbReference type="OMA" id="AGWFIRN"/>
<evidence type="ECO:0000313" key="9">
    <source>
        <dbReference type="Proteomes" id="UP000007797"/>
    </source>
</evidence>
<dbReference type="GO" id="GO:0005852">
    <property type="term" value="C:eukaryotic translation initiation factor 3 complex"/>
    <property type="evidence" value="ECO:0007669"/>
    <property type="project" value="UniProtKB-UniRule"/>
</dbReference>
<proteinExistence type="inferred from homology"/>
<dbReference type="KEGG" id="dfa:DFA_11240"/>
<dbReference type="AlphaFoldDB" id="F4QFM6"/>
<keyword evidence="3 4" id="KW-0648">Protein biosynthesis</keyword>
<evidence type="ECO:0000313" key="8">
    <source>
        <dbReference type="EMBL" id="EGG13479.1"/>
    </source>
</evidence>
<dbReference type="HAMAP" id="MF_03011">
    <property type="entry name" value="eIF3l"/>
    <property type="match status" value="1"/>
</dbReference>
<evidence type="ECO:0000256" key="1">
    <source>
        <dbReference type="ARBA" id="ARBA00022490"/>
    </source>
</evidence>
<keyword evidence="1 4" id="KW-0963">Cytoplasm</keyword>
<comment type="subunit">
    <text evidence="4">Component of the eukaryotic translation initiation factor 3 (eIF-3) complex.</text>
</comment>
<evidence type="ECO:0000256" key="6">
    <source>
        <dbReference type="SAM" id="Phobius"/>
    </source>
</evidence>
<dbReference type="GO" id="GO:0000502">
    <property type="term" value="C:proteasome complex"/>
    <property type="evidence" value="ECO:0007669"/>
    <property type="project" value="UniProtKB-KW"/>
</dbReference>
<feature type="compositionally biased region" description="Low complexity" evidence="5">
    <location>
        <begin position="56"/>
        <end position="76"/>
    </location>
</feature>
<dbReference type="GO" id="GO:0003743">
    <property type="term" value="F:translation initiation factor activity"/>
    <property type="evidence" value="ECO:0007669"/>
    <property type="project" value="UniProtKB-UniRule"/>
</dbReference>
<dbReference type="PANTHER" id="PTHR13242:SF0">
    <property type="entry name" value="EUKARYOTIC TRANSLATION INITIATION FACTOR 3 SUBUNIT L"/>
    <property type="match status" value="1"/>
</dbReference>
<keyword evidence="8" id="KW-0647">Proteasome</keyword>
<dbReference type="EMBL" id="GL883029">
    <property type="protein sequence ID" value="EGG13479.1"/>
    <property type="molecule type" value="Genomic_DNA"/>
</dbReference>
<dbReference type="PANTHER" id="PTHR13242">
    <property type="entry name" value="EUKARYOTIC TRANSLATION INITIATION FACTOR 3"/>
    <property type="match status" value="1"/>
</dbReference>
<keyword evidence="6" id="KW-1133">Transmembrane helix</keyword>
<dbReference type="RefSeq" id="XP_004350183.1">
    <property type="nucleotide sequence ID" value="XM_004350133.1"/>
</dbReference>
<organism evidence="8 9">
    <name type="scientific">Cavenderia fasciculata</name>
    <name type="common">Slime mold</name>
    <name type="synonym">Dictyostelium fasciculatum</name>
    <dbReference type="NCBI Taxonomy" id="261658"/>
    <lineage>
        <taxon>Eukaryota</taxon>
        <taxon>Amoebozoa</taxon>
        <taxon>Evosea</taxon>
        <taxon>Eumycetozoa</taxon>
        <taxon>Dictyostelia</taxon>
        <taxon>Acytosteliales</taxon>
        <taxon>Cavenderiaceae</taxon>
        <taxon>Cavenderia</taxon>
    </lineage>
</organism>
<evidence type="ECO:0000256" key="3">
    <source>
        <dbReference type="ARBA" id="ARBA00022917"/>
    </source>
</evidence>
<reference evidence="9" key="1">
    <citation type="journal article" date="2011" name="Genome Res.">
        <title>Phylogeny-wide analysis of social amoeba genomes highlights ancient origins for complex intercellular communication.</title>
        <authorList>
            <person name="Heidel A.J."/>
            <person name="Lawal H.M."/>
            <person name="Felder M."/>
            <person name="Schilde C."/>
            <person name="Helps N.R."/>
            <person name="Tunggal B."/>
            <person name="Rivero F."/>
            <person name="John U."/>
            <person name="Schleicher M."/>
            <person name="Eichinger L."/>
            <person name="Platzer M."/>
            <person name="Noegel A.A."/>
            <person name="Schaap P."/>
            <person name="Gloeckner G."/>
        </authorList>
    </citation>
    <scope>NUCLEOTIDE SEQUENCE [LARGE SCALE GENOMIC DNA]</scope>
    <source>
        <strain evidence="9">SH3</strain>
    </source>
</reference>
<feature type="compositionally biased region" description="Low complexity" evidence="5">
    <location>
        <begin position="1"/>
        <end position="44"/>
    </location>
</feature>
<comment type="similarity">
    <text evidence="4">Belongs to the eIF-3 subunit L family.</text>
</comment>
<dbReference type="InterPro" id="IPR000717">
    <property type="entry name" value="PCI_dom"/>
</dbReference>
<dbReference type="InterPro" id="IPR019382">
    <property type="entry name" value="eIF3l"/>
</dbReference>
<keyword evidence="9" id="KW-1185">Reference proteome</keyword>
<gene>
    <name evidence="8" type="primary">eIF3s6ip</name>
    <name evidence="8" type="ORF">DFA_11240</name>
</gene>
<dbReference type="GO" id="GO:0001732">
    <property type="term" value="P:formation of cytoplasmic translation initiation complex"/>
    <property type="evidence" value="ECO:0007669"/>
    <property type="project" value="UniProtKB-UniRule"/>
</dbReference>
<name>F4QFM6_CACFS</name>
<protein>
    <recommendedName>
        <fullName evidence="4">Eukaryotic translation initiation factor 3 subunit L</fullName>
        <shortName evidence="4">eIF3l</shortName>
    </recommendedName>
</protein>
<feature type="domain" description="PCI" evidence="7">
    <location>
        <begin position="397"/>
        <end position="595"/>
    </location>
</feature>
<evidence type="ECO:0000256" key="4">
    <source>
        <dbReference type="HAMAP-Rule" id="MF_03011"/>
    </source>
</evidence>
<evidence type="ECO:0000256" key="5">
    <source>
        <dbReference type="SAM" id="MobiDB-lite"/>
    </source>
</evidence>
<feature type="compositionally biased region" description="Gly residues" evidence="5">
    <location>
        <begin position="45"/>
        <end position="55"/>
    </location>
</feature>